<feature type="transmembrane region" description="Helical" evidence="7">
    <location>
        <begin position="145"/>
        <end position="164"/>
    </location>
</feature>
<keyword evidence="6 7" id="KW-0472">Membrane</keyword>
<keyword evidence="4 7" id="KW-0812">Transmembrane</keyword>
<dbReference type="PANTHER" id="PTHR34184">
    <property type="entry name" value="UPF0718 PROTEIN YCGR"/>
    <property type="match status" value="1"/>
</dbReference>
<dbReference type="InterPro" id="IPR052923">
    <property type="entry name" value="UPF0718"/>
</dbReference>
<feature type="transmembrane region" description="Helical" evidence="7">
    <location>
        <begin position="233"/>
        <end position="252"/>
    </location>
</feature>
<feature type="transmembrane region" description="Helical" evidence="7">
    <location>
        <begin position="63"/>
        <end position="91"/>
    </location>
</feature>
<gene>
    <name evidence="8" type="ORF">FB562_0850</name>
</gene>
<evidence type="ECO:0000256" key="6">
    <source>
        <dbReference type="ARBA" id="ARBA00023136"/>
    </source>
</evidence>
<dbReference type="AlphaFoldDB" id="A0A542YI59"/>
<dbReference type="OrthoDB" id="9810876at2"/>
<dbReference type="RefSeq" id="WP_141879995.1">
    <property type="nucleotide sequence ID" value="NZ_VFOM01000001.1"/>
</dbReference>
<dbReference type="GO" id="GO:0005886">
    <property type="term" value="C:plasma membrane"/>
    <property type="evidence" value="ECO:0007669"/>
    <property type="project" value="UniProtKB-SubCell"/>
</dbReference>
<evidence type="ECO:0000256" key="7">
    <source>
        <dbReference type="SAM" id="Phobius"/>
    </source>
</evidence>
<evidence type="ECO:0000256" key="3">
    <source>
        <dbReference type="ARBA" id="ARBA00022475"/>
    </source>
</evidence>
<evidence type="ECO:0000256" key="5">
    <source>
        <dbReference type="ARBA" id="ARBA00022989"/>
    </source>
</evidence>
<comment type="similarity">
    <text evidence="2">Belongs to the UPF0718 family.</text>
</comment>
<feature type="transmembrane region" description="Helical" evidence="7">
    <location>
        <begin position="171"/>
        <end position="189"/>
    </location>
</feature>
<accession>A0A542YI59</accession>
<evidence type="ECO:0000256" key="4">
    <source>
        <dbReference type="ARBA" id="ARBA00022692"/>
    </source>
</evidence>
<reference evidence="8 9" key="1">
    <citation type="submission" date="2019-06" db="EMBL/GenBank/DDBJ databases">
        <title>Sequencing the genomes of 1000 actinobacteria strains.</title>
        <authorList>
            <person name="Klenk H.-P."/>
        </authorList>
    </citation>
    <scope>NUCLEOTIDE SEQUENCE [LARGE SCALE GENOMIC DNA]</scope>
    <source>
        <strain evidence="8 9">DSM 26477</strain>
    </source>
</reference>
<protein>
    <recommendedName>
        <fullName evidence="10">Permease</fullName>
    </recommendedName>
</protein>
<comment type="caution">
    <text evidence="8">The sequence shown here is derived from an EMBL/GenBank/DDBJ whole genome shotgun (WGS) entry which is preliminary data.</text>
</comment>
<dbReference type="Pfam" id="PF03773">
    <property type="entry name" value="ArsP_1"/>
    <property type="match status" value="1"/>
</dbReference>
<keyword evidence="9" id="KW-1185">Reference proteome</keyword>
<feature type="transmembrane region" description="Helical" evidence="7">
    <location>
        <begin position="111"/>
        <end position="133"/>
    </location>
</feature>
<name>A0A542YI59_9MICO</name>
<dbReference type="Proteomes" id="UP000317998">
    <property type="component" value="Unassembled WGS sequence"/>
</dbReference>
<dbReference type="EMBL" id="VFOM01000001">
    <property type="protein sequence ID" value="TQL47780.1"/>
    <property type="molecule type" value="Genomic_DNA"/>
</dbReference>
<proteinExistence type="inferred from homology"/>
<feature type="transmembrane region" description="Helical" evidence="7">
    <location>
        <begin position="21"/>
        <end position="43"/>
    </location>
</feature>
<evidence type="ECO:0000313" key="9">
    <source>
        <dbReference type="Proteomes" id="UP000317998"/>
    </source>
</evidence>
<dbReference type="PANTHER" id="PTHR34184:SF4">
    <property type="entry name" value="UPF0718 PROTEIN YCGR"/>
    <property type="match status" value="1"/>
</dbReference>
<organism evidence="8 9">
    <name type="scientific">Homoserinimonas aerilata</name>
    <dbReference type="NCBI Taxonomy" id="1162970"/>
    <lineage>
        <taxon>Bacteria</taxon>
        <taxon>Bacillati</taxon>
        <taxon>Actinomycetota</taxon>
        <taxon>Actinomycetes</taxon>
        <taxon>Micrococcales</taxon>
        <taxon>Microbacteriaceae</taxon>
        <taxon>Homoserinimonas</taxon>
    </lineage>
</organism>
<evidence type="ECO:0000313" key="8">
    <source>
        <dbReference type="EMBL" id="TQL47780.1"/>
    </source>
</evidence>
<feature type="transmembrane region" description="Helical" evidence="7">
    <location>
        <begin position="296"/>
        <end position="315"/>
    </location>
</feature>
<evidence type="ECO:0000256" key="1">
    <source>
        <dbReference type="ARBA" id="ARBA00004651"/>
    </source>
</evidence>
<sequence>METRTATRRPTRSAGFGQARRPGAGSIIGLTVGVLGIAGLFVLRAVTPSIGLPSLPNAVQDLLTLGIAVIVESLPFVVLGILLSIVVQHWIPDAWITRVMPRNPWLRRGMVSFLGMFLPVCECGNVPLARGLVLRGFTVSESMTFLLAAPILNPITIITTHQAFGFDDGILVARLLGGFLVANVIGWVFSRHPDPQSLLTERFAAECRAPDAHGHGGTRWQKSVSLFVREAGVIMPALFIGSLLAGLVQVAVPRDVLVSLGSNPLWSILAMMLLAFVISVCSSVDAFFILPFASSFMPGSIATFLIFGPIIDIKMLALLRTTFTTAVLVRMTVIVALLSAAIGLVVNYAF</sequence>
<keyword evidence="3" id="KW-1003">Cell membrane</keyword>
<keyword evidence="5 7" id="KW-1133">Transmembrane helix</keyword>
<comment type="subcellular location">
    <subcellularLocation>
        <location evidence="1">Cell membrane</location>
        <topology evidence="1">Multi-pass membrane protein</topology>
    </subcellularLocation>
</comment>
<feature type="transmembrane region" description="Helical" evidence="7">
    <location>
        <begin position="327"/>
        <end position="349"/>
    </location>
</feature>
<dbReference type="InterPro" id="IPR005524">
    <property type="entry name" value="DUF318"/>
</dbReference>
<evidence type="ECO:0008006" key="10">
    <source>
        <dbReference type="Google" id="ProtNLM"/>
    </source>
</evidence>
<feature type="transmembrane region" description="Helical" evidence="7">
    <location>
        <begin position="264"/>
        <end position="290"/>
    </location>
</feature>
<evidence type="ECO:0000256" key="2">
    <source>
        <dbReference type="ARBA" id="ARBA00006386"/>
    </source>
</evidence>